<evidence type="ECO:0000313" key="1">
    <source>
        <dbReference type="EMBL" id="ETR71110.1"/>
    </source>
</evidence>
<gene>
    <name evidence="1" type="ORF">OMM_02741</name>
</gene>
<sequence length="205" mass="24007">MELRLDYFKENVEHFSQSHFIINGIIHPRNRDVYIDKMVDYFNNLQSVRGITLLDYAGNPIYSNLTLTPDYKKHYYLRPVLELGKLLIMLSRNNQNFLIIAPIKHYDTPIGAVIVEIDLKDMLSRILPSDESEFYRLFCKDKLLLTHNFQDQASYILACDSLLQTKQLPLLKKLGIRLEMGKLQSVHFKPLYTLIKQLIIIGCLF</sequence>
<protein>
    <recommendedName>
        <fullName evidence="3">Cache domain-containing protein</fullName>
    </recommendedName>
</protein>
<proteinExistence type="predicted"/>
<accession>A0A1V1P8H7</accession>
<comment type="caution">
    <text evidence="1">The sequence shown here is derived from an EMBL/GenBank/DDBJ whole genome shotgun (WGS) entry which is preliminary data.</text>
</comment>
<dbReference type="EMBL" id="ATBP01000319">
    <property type="protein sequence ID" value="ETR71110.1"/>
    <property type="molecule type" value="Genomic_DNA"/>
</dbReference>
<evidence type="ECO:0000313" key="2">
    <source>
        <dbReference type="Proteomes" id="UP000189670"/>
    </source>
</evidence>
<evidence type="ECO:0008006" key="3">
    <source>
        <dbReference type="Google" id="ProtNLM"/>
    </source>
</evidence>
<reference evidence="2" key="1">
    <citation type="submission" date="2012-11" db="EMBL/GenBank/DDBJ databases">
        <authorList>
            <person name="Lucero-Rivera Y.E."/>
            <person name="Tovar-Ramirez D."/>
        </authorList>
    </citation>
    <scope>NUCLEOTIDE SEQUENCE [LARGE SCALE GENOMIC DNA]</scope>
    <source>
        <strain evidence="2">Araruama</strain>
    </source>
</reference>
<dbReference type="Proteomes" id="UP000189670">
    <property type="component" value="Unassembled WGS sequence"/>
</dbReference>
<organism evidence="1 2">
    <name type="scientific">Candidatus Magnetoglobus multicellularis str. Araruama</name>
    <dbReference type="NCBI Taxonomy" id="890399"/>
    <lineage>
        <taxon>Bacteria</taxon>
        <taxon>Pseudomonadati</taxon>
        <taxon>Thermodesulfobacteriota</taxon>
        <taxon>Desulfobacteria</taxon>
        <taxon>Desulfobacterales</taxon>
        <taxon>Desulfobacteraceae</taxon>
        <taxon>Candidatus Magnetoglobus</taxon>
    </lineage>
</organism>
<name>A0A1V1P8H7_9BACT</name>
<dbReference type="AlphaFoldDB" id="A0A1V1P8H7"/>